<feature type="signal peptide" evidence="3">
    <location>
        <begin position="1"/>
        <end position="21"/>
    </location>
</feature>
<dbReference type="Gene3D" id="3.40.720.10">
    <property type="entry name" value="Alkaline Phosphatase, subunit A"/>
    <property type="match status" value="1"/>
</dbReference>
<evidence type="ECO:0000313" key="5">
    <source>
        <dbReference type="EMBL" id="NLR93444.1"/>
    </source>
</evidence>
<dbReference type="SUPFAM" id="SSF53649">
    <property type="entry name" value="Alkaline phosphatase-like"/>
    <property type="match status" value="1"/>
</dbReference>
<dbReference type="PANTHER" id="PTHR42693:SF53">
    <property type="entry name" value="ENDO-4-O-SULFATASE"/>
    <property type="match status" value="1"/>
</dbReference>
<dbReference type="Proteomes" id="UP000585050">
    <property type="component" value="Unassembled WGS sequence"/>
</dbReference>
<dbReference type="InterPro" id="IPR000917">
    <property type="entry name" value="Sulfatase_N"/>
</dbReference>
<accession>A0A7X8SNG6</accession>
<feature type="domain" description="Sulfatase N-terminal" evidence="4">
    <location>
        <begin position="25"/>
        <end position="305"/>
    </location>
</feature>
<evidence type="ECO:0000256" key="1">
    <source>
        <dbReference type="ARBA" id="ARBA00008779"/>
    </source>
</evidence>
<feature type="chain" id="PRO_5031357820" evidence="3">
    <location>
        <begin position="22"/>
        <end position="498"/>
    </location>
</feature>
<dbReference type="EMBL" id="JABAIL010000006">
    <property type="protein sequence ID" value="NLR93444.1"/>
    <property type="molecule type" value="Genomic_DNA"/>
</dbReference>
<evidence type="ECO:0000259" key="4">
    <source>
        <dbReference type="Pfam" id="PF00884"/>
    </source>
</evidence>
<dbReference type="Pfam" id="PF00884">
    <property type="entry name" value="Sulfatase"/>
    <property type="match status" value="1"/>
</dbReference>
<dbReference type="InterPro" id="IPR050738">
    <property type="entry name" value="Sulfatase"/>
</dbReference>
<keyword evidence="2" id="KW-0378">Hydrolase</keyword>
<dbReference type="GO" id="GO:0004065">
    <property type="term" value="F:arylsulfatase activity"/>
    <property type="evidence" value="ECO:0007669"/>
    <property type="project" value="TreeGrafter"/>
</dbReference>
<evidence type="ECO:0000313" key="6">
    <source>
        <dbReference type="Proteomes" id="UP000585050"/>
    </source>
</evidence>
<keyword evidence="6" id="KW-1185">Reference proteome</keyword>
<comment type="caution">
    <text evidence="5">The sequence shown here is derived from an EMBL/GenBank/DDBJ whole genome shotgun (WGS) entry which is preliminary data.</text>
</comment>
<dbReference type="PANTHER" id="PTHR42693">
    <property type="entry name" value="ARYLSULFATASE FAMILY MEMBER"/>
    <property type="match status" value="1"/>
</dbReference>
<reference evidence="5 6" key="1">
    <citation type="submission" date="2020-04" db="EMBL/GenBank/DDBJ databases">
        <title>Flammeovirga sp. SR4, a novel species isolated from seawater.</title>
        <authorList>
            <person name="Wang X."/>
        </authorList>
    </citation>
    <scope>NUCLEOTIDE SEQUENCE [LARGE SCALE GENOMIC DNA]</scope>
    <source>
        <strain evidence="5 6">SR4</strain>
    </source>
</reference>
<proteinExistence type="inferred from homology"/>
<sequence>MKKGIVQLLGILLCISSSLCAQERPNILLVMAEDISNDLACYGMPEVKTPTFDQLAKEGIRYTNCIGTNSICSPSRSALMLGTHQNITNTHNHRSNRKVVLPNEYTPITKLLADAGYKTIVGSKLVMKKGEKIDCNFMHQSTGEYNGSTDFGLFNEKSAVLKNDGKPFFAQVQLKVTHRGNWWNSIREKSQHPVDPSKVTLPPFIADTPATRLDWATYLDQIEYADHEMKMLMDQLEENGVAQNTVIIFMGDNGRANIRGKGYVYDSGLRIPLIIHYPKALKKDKVDDQLCSFTDISATILELAQVDVPTYFSGTSLFDKQERDYVYSARDIWDEIKDRSRAITTKRFKYIKNYMPEVPYDAHQGYLEYNRPAVHVMRKLYSEGHLTSAQAYFFSPKKEVEELYDLKNDPDELVNLIHDPKYKKELEKLRGYMNEWQLEHIDRGFEDVAPEGFRGVAFVKYLKVYHPELWSQLEEGKLLDLTKEQSDFSKNHYKKKTK</sequence>
<protein>
    <submittedName>
        <fullName evidence="5">Sulfatase</fullName>
    </submittedName>
</protein>
<dbReference type="CDD" id="cd16027">
    <property type="entry name" value="SGSH"/>
    <property type="match status" value="1"/>
</dbReference>
<gene>
    <name evidence="5" type="ORF">HGP29_19765</name>
</gene>
<dbReference type="RefSeq" id="WP_168884155.1">
    <property type="nucleotide sequence ID" value="NZ_JABAIL010000006.1"/>
</dbReference>
<evidence type="ECO:0000256" key="2">
    <source>
        <dbReference type="ARBA" id="ARBA00022801"/>
    </source>
</evidence>
<comment type="similarity">
    <text evidence="1">Belongs to the sulfatase family.</text>
</comment>
<dbReference type="InterPro" id="IPR017850">
    <property type="entry name" value="Alkaline_phosphatase_core_sf"/>
</dbReference>
<evidence type="ECO:0000256" key="3">
    <source>
        <dbReference type="SAM" id="SignalP"/>
    </source>
</evidence>
<dbReference type="AlphaFoldDB" id="A0A7X8SNG6"/>
<organism evidence="5 6">
    <name type="scientific">Flammeovirga agarivorans</name>
    <dbReference type="NCBI Taxonomy" id="2726742"/>
    <lineage>
        <taxon>Bacteria</taxon>
        <taxon>Pseudomonadati</taxon>
        <taxon>Bacteroidota</taxon>
        <taxon>Cytophagia</taxon>
        <taxon>Cytophagales</taxon>
        <taxon>Flammeovirgaceae</taxon>
        <taxon>Flammeovirga</taxon>
    </lineage>
</organism>
<name>A0A7X8SNG6_9BACT</name>
<keyword evidence="3" id="KW-0732">Signal</keyword>